<dbReference type="OrthoDB" id="1451418at2"/>
<dbReference type="GO" id="GO:0003700">
    <property type="term" value="F:DNA-binding transcription factor activity"/>
    <property type="evidence" value="ECO:0007669"/>
    <property type="project" value="InterPro"/>
</dbReference>
<feature type="domain" description="HTH araC/xylS-type" evidence="4">
    <location>
        <begin position="196"/>
        <end position="295"/>
    </location>
</feature>
<evidence type="ECO:0000313" key="6">
    <source>
        <dbReference type="Proteomes" id="UP000275719"/>
    </source>
</evidence>
<dbReference type="PANTHER" id="PTHR43280:SF34">
    <property type="entry name" value="ARAC-FAMILY TRANSCRIPTIONAL REGULATOR"/>
    <property type="match status" value="1"/>
</dbReference>
<reference evidence="5 6" key="1">
    <citation type="submission" date="2018-11" db="EMBL/GenBank/DDBJ databases">
        <title>Flavobacterium sp. nov., YIM 102701-2 draft genome.</title>
        <authorList>
            <person name="Li G."/>
            <person name="Jiang Y."/>
        </authorList>
    </citation>
    <scope>NUCLEOTIDE SEQUENCE [LARGE SCALE GENOMIC DNA]</scope>
    <source>
        <strain evidence="5 6">YIM 102701-2</strain>
    </source>
</reference>
<sequence length="301" mass="35609">MIELKISKKRWHNMLDAFISLGAGKVGQTLKIHHRKDDFESLESIFNLMNEELSERVLHLSFIKPNDFQKHHKHYLLFLNKDLIIKNSCKSFLTDFDVKLNQLKGVSLFNIIDESSANYLKEYLAKPNQSSAILKPNMLLFDDFFSFNIKILQQGNAIIINLHQLYIESKNAASLTQTNRNHTKLKQRKRYEIIIEEIKMYIDSYPLNKKLSLKQLCLDFGINSYKLKIMFKEQYQCNVYEYFISLRMKHALILIETGTLAFKEIAYMVGYNEYSSFVKFFKRHYHQLPNQVRLKAQETVN</sequence>
<keyword evidence="6" id="KW-1185">Reference proteome</keyword>
<dbReference type="SUPFAM" id="SSF46689">
    <property type="entry name" value="Homeodomain-like"/>
    <property type="match status" value="1"/>
</dbReference>
<keyword evidence="3" id="KW-0804">Transcription</keyword>
<name>A0A3P3W3P9_9FLAO</name>
<accession>A0A3P3W3P9</accession>
<dbReference type="GO" id="GO:0043565">
    <property type="term" value="F:sequence-specific DNA binding"/>
    <property type="evidence" value="ECO:0007669"/>
    <property type="project" value="InterPro"/>
</dbReference>
<dbReference type="Pfam" id="PF12833">
    <property type="entry name" value="HTH_18"/>
    <property type="match status" value="1"/>
</dbReference>
<gene>
    <name evidence="5" type="ORF">EG240_11325</name>
</gene>
<dbReference type="SMART" id="SM00342">
    <property type="entry name" value="HTH_ARAC"/>
    <property type="match status" value="1"/>
</dbReference>
<evidence type="ECO:0000313" key="5">
    <source>
        <dbReference type="EMBL" id="RRJ89580.1"/>
    </source>
</evidence>
<proteinExistence type="predicted"/>
<dbReference type="PROSITE" id="PS01124">
    <property type="entry name" value="HTH_ARAC_FAMILY_2"/>
    <property type="match status" value="1"/>
</dbReference>
<evidence type="ECO:0000256" key="3">
    <source>
        <dbReference type="ARBA" id="ARBA00023163"/>
    </source>
</evidence>
<keyword evidence="1" id="KW-0805">Transcription regulation</keyword>
<evidence type="ECO:0000256" key="1">
    <source>
        <dbReference type="ARBA" id="ARBA00023015"/>
    </source>
</evidence>
<dbReference type="RefSeq" id="WP_125019506.1">
    <property type="nucleotide sequence ID" value="NZ_RQVQ01000025.1"/>
</dbReference>
<comment type="caution">
    <text evidence="5">The sequence shown here is derived from an EMBL/GenBank/DDBJ whole genome shotgun (WGS) entry which is preliminary data.</text>
</comment>
<organism evidence="5 6">
    <name type="scientific">Paenimyroides tangerinum</name>
    <dbReference type="NCBI Taxonomy" id="2488728"/>
    <lineage>
        <taxon>Bacteria</taxon>
        <taxon>Pseudomonadati</taxon>
        <taxon>Bacteroidota</taxon>
        <taxon>Flavobacteriia</taxon>
        <taxon>Flavobacteriales</taxon>
        <taxon>Flavobacteriaceae</taxon>
        <taxon>Paenimyroides</taxon>
    </lineage>
</organism>
<evidence type="ECO:0000259" key="4">
    <source>
        <dbReference type="PROSITE" id="PS01124"/>
    </source>
</evidence>
<dbReference type="PANTHER" id="PTHR43280">
    <property type="entry name" value="ARAC-FAMILY TRANSCRIPTIONAL REGULATOR"/>
    <property type="match status" value="1"/>
</dbReference>
<dbReference type="InterPro" id="IPR009057">
    <property type="entry name" value="Homeodomain-like_sf"/>
</dbReference>
<protein>
    <submittedName>
        <fullName evidence="5">AraC family transcriptional regulator</fullName>
    </submittedName>
</protein>
<dbReference type="EMBL" id="RQVQ01000025">
    <property type="protein sequence ID" value="RRJ89580.1"/>
    <property type="molecule type" value="Genomic_DNA"/>
</dbReference>
<dbReference type="AlphaFoldDB" id="A0A3P3W3P9"/>
<dbReference type="InterPro" id="IPR018060">
    <property type="entry name" value="HTH_AraC"/>
</dbReference>
<keyword evidence="2" id="KW-0238">DNA-binding</keyword>
<dbReference type="Proteomes" id="UP000275719">
    <property type="component" value="Unassembled WGS sequence"/>
</dbReference>
<dbReference type="Gene3D" id="1.10.10.60">
    <property type="entry name" value="Homeodomain-like"/>
    <property type="match status" value="1"/>
</dbReference>
<evidence type="ECO:0000256" key="2">
    <source>
        <dbReference type="ARBA" id="ARBA00023125"/>
    </source>
</evidence>